<keyword evidence="2" id="KW-0813">Transport</keyword>
<comment type="similarity">
    <text evidence="1">Belongs to the membrane fusion protein (MFP) (TC 8.A.1) family.</text>
</comment>
<name>A0A7D4AXN9_9BACT</name>
<dbReference type="Proteomes" id="UP000500961">
    <property type="component" value="Chromosome"/>
</dbReference>
<evidence type="ECO:0000256" key="1">
    <source>
        <dbReference type="ARBA" id="ARBA00009477"/>
    </source>
</evidence>
<accession>A0A7D4AXN9</accession>
<sequence>MKINLITITLFAIMFYSCSSNDSQETESSINDDKIVSVSVEQFNTMDMKIGSVKKIELSQDIVAQGVVEPSPNAKAYVTSPINALIKEIKVKPSEKVYKGQAIVVIDGPEVMNLQTEFIEIYNSFLLAKNSYERIEELAKSGIVSKKELLKAKGEYRTLEAKNKSYRLLLTRLGLQPDKILKGDFFGEAYLTSPIDGTVSRIESAIGKPITIEQPVAELIDTRNLLLKFYVFMNQVNAVKPGQKVEIELVGDGKKIEGEVISVGLDANTENKAVECFASLKQTPDVKLISGMRVTAKVYTNVSNAWVLPVTALHQNGDKYFVYILDYSDSTKYQFKKEFLQVGLIQDTIAQVFDSKLTDVLLKGGYELVGE</sequence>
<dbReference type="GO" id="GO:0015679">
    <property type="term" value="P:plasma membrane copper ion transport"/>
    <property type="evidence" value="ECO:0007669"/>
    <property type="project" value="TreeGrafter"/>
</dbReference>
<dbReference type="KEGG" id="ttz:FHG85_08365"/>
<dbReference type="PANTHER" id="PTHR30097:SF4">
    <property type="entry name" value="SLR6042 PROTEIN"/>
    <property type="match status" value="1"/>
</dbReference>
<evidence type="ECO:0000256" key="2">
    <source>
        <dbReference type="ARBA" id="ARBA00022448"/>
    </source>
</evidence>
<dbReference type="RefSeq" id="WP_173074869.1">
    <property type="nucleotide sequence ID" value="NZ_CP041345.1"/>
</dbReference>
<dbReference type="GO" id="GO:0022857">
    <property type="term" value="F:transmembrane transporter activity"/>
    <property type="evidence" value="ECO:0007669"/>
    <property type="project" value="InterPro"/>
</dbReference>
<evidence type="ECO:0000313" key="3">
    <source>
        <dbReference type="EMBL" id="QKG80274.1"/>
    </source>
</evidence>
<keyword evidence="4" id="KW-1185">Reference proteome</keyword>
<protein>
    <submittedName>
        <fullName evidence="3">Efflux RND transporter periplasmic adaptor subunit</fullName>
    </submittedName>
</protein>
<dbReference type="SUPFAM" id="SSF111369">
    <property type="entry name" value="HlyD-like secretion proteins"/>
    <property type="match status" value="1"/>
</dbReference>
<dbReference type="GO" id="GO:0016020">
    <property type="term" value="C:membrane"/>
    <property type="evidence" value="ECO:0007669"/>
    <property type="project" value="InterPro"/>
</dbReference>
<dbReference type="EMBL" id="CP041345">
    <property type="protein sequence ID" value="QKG80274.1"/>
    <property type="molecule type" value="Genomic_DNA"/>
</dbReference>
<dbReference type="PROSITE" id="PS51257">
    <property type="entry name" value="PROKAR_LIPOPROTEIN"/>
    <property type="match status" value="1"/>
</dbReference>
<reference evidence="3 4" key="1">
    <citation type="submission" date="2019-07" db="EMBL/GenBank/DDBJ databases">
        <title>Thalassofilum flectens gen. nov., sp. nov., a novel moderate thermophilic anaerobe from a shallow sea hot spring in Kunashir Island (Russia), representing a new family in the order Bacteroidales, and proposal of Thalassofilacea fam. nov.</title>
        <authorList>
            <person name="Kochetkova T.V."/>
            <person name="Podosokorskaya O.A."/>
            <person name="Novikov A."/>
            <person name="Elcheninov A.G."/>
            <person name="Toshchakov S.V."/>
            <person name="Kublanov I.V."/>
        </authorList>
    </citation>
    <scope>NUCLEOTIDE SEQUENCE [LARGE SCALE GENOMIC DNA]</scope>
    <source>
        <strain evidence="3 4">38-H</strain>
    </source>
</reference>
<dbReference type="InterPro" id="IPR006143">
    <property type="entry name" value="RND_pump_MFP"/>
</dbReference>
<dbReference type="GO" id="GO:0030313">
    <property type="term" value="C:cell envelope"/>
    <property type="evidence" value="ECO:0007669"/>
    <property type="project" value="TreeGrafter"/>
</dbReference>
<dbReference type="PANTHER" id="PTHR30097">
    <property type="entry name" value="CATION EFFLUX SYSTEM PROTEIN CUSB"/>
    <property type="match status" value="1"/>
</dbReference>
<organism evidence="3 4">
    <name type="scientific">Tenuifilum thalassicum</name>
    <dbReference type="NCBI Taxonomy" id="2590900"/>
    <lineage>
        <taxon>Bacteria</taxon>
        <taxon>Pseudomonadati</taxon>
        <taxon>Bacteroidota</taxon>
        <taxon>Bacteroidia</taxon>
        <taxon>Bacteroidales</taxon>
        <taxon>Tenuifilaceae</taxon>
        <taxon>Tenuifilum</taxon>
    </lineage>
</organism>
<dbReference type="GO" id="GO:0060003">
    <property type="term" value="P:copper ion export"/>
    <property type="evidence" value="ECO:0007669"/>
    <property type="project" value="TreeGrafter"/>
</dbReference>
<dbReference type="AlphaFoldDB" id="A0A7D4AXN9"/>
<proteinExistence type="inferred from homology"/>
<dbReference type="NCBIfam" id="TIGR01730">
    <property type="entry name" value="RND_mfp"/>
    <property type="match status" value="1"/>
</dbReference>
<dbReference type="Gene3D" id="2.40.30.170">
    <property type="match status" value="1"/>
</dbReference>
<dbReference type="InterPro" id="IPR051909">
    <property type="entry name" value="MFP_Cation_Efflux"/>
</dbReference>
<evidence type="ECO:0000313" key="4">
    <source>
        <dbReference type="Proteomes" id="UP000500961"/>
    </source>
</evidence>
<gene>
    <name evidence="3" type="ORF">FHG85_08365</name>
</gene>